<dbReference type="PROSITE" id="PS51318">
    <property type="entry name" value="TAT"/>
    <property type="match status" value="1"/>
</dbReference>
<dbReference type="InterPro" id="IPR017850">
    <property type="entry name" value="Alkaline_phosphatase_core_sf"/>
</dbReference>
<comment type="similarity">
    <text evidence="1">Belongs to the bacterial phospholipase C family.</text>
</comment>
<dbReference type="AlphaFoldDB" id="A0A7W9WQY4"/>
<dbReference type="InterPro" id="IPR006311">
    <property type="entry name" value="TAT_signal"/>
</dbReference>
<dbReference type="CDD" id="cd16014">
    <property type="entry name" value="PLC"/>
    <property type="match status" value="1"/>
</dbReference>
<keyword evidence="6" id="KW-1185">Reference proteome</keyword>
<dbReference type="InterPro" id="IPR007312">
    <property type="entry name" value="Phosphoesterase"/>
</dbReference>
<dbReference type="Pfam" id="PF05506">
    <property type="entry name" value="PLipase_C_C"/>
    <property type="match status" value="2"/>
</dbReference>
<sequence length="719" mass="78910">MTSNSRRRFLQTVASSGAAAAAMTVLPESIRNALAIPAFSRTGSIRDVEHIVVFMQENRSFDHYFGHLRGVRGYNDRLPIPLPGGQPVWYQPSKEDATKPVLPFHLDTQTTSAQCVGDLDHSWYPTHYAINNGLYNQWPQYKTDMTMGYYLRADIPFHYALADAFTVCDNYFCSLPGPTHPNRSYLMTGMVDPTGTMGGPLLDNNDYVDGDAPPAYQLLSWTTYPERLQAAGISWQIYQQGINGSDPMNGNYGTNILQNFANFINAQPGSELYQRAQTARTIADLKSDVIANKLPQVSWLLPPAAFSEHPKYTPAYGAEYTSQILDALTSNPEVWSKTVLFIMYDENDGFFDHIVPPQPPTTSTQGKSTVSVEGEIHNVVNPGRGGKCTADGLPYGLGPRVPMTIVSPWSKGGFVCSQVFDHTSVIRFIEERFGVLEPNITAWRRAVCGDLTTAFDFRTPDSSMPALPDTSNYMAQADNQCSANKAPTVPATPGPIDAQEPGVRYARALPYELHVNAHVDPSKQTLSITFANKGRQGAHFYVYGTNRSDGPWRYTVEAGKSLDDTWDLRVTNGVYAFEVHGPNGFVRRFSGTAASSSSSAASSVQGFFGKHNGTPQPEVLAQYDVANGNLFLKFTNNGGGIARLTVTDNAYGARERLVVVPAHARIEEPWVLASSHHWYDLTVTSPDDSTFARRYAGHVETGRPSISDPAAVAPITQLS</sequence>
<evidence type="ECO:0000256" key="2">
    <source>
        <dbReference type="ARBA" id="ARBA00012018"/>
    </source>
</evidence>
<comment type="caution">
    <text evidence="5">The sequence shown here is derived from an EMBL/GenBank/DDBJ whole genome shotgun (WGS) entry which is preliminary data.</text>
</comment>
<dbReference type="Proteomes" id="UP000571554">
    <property type="component" value="Unassembled WGS sequence"/>
</dbReference>
<organism evidence="5 6">
    <name type="scientific">Paraburkholderia bannensis</name>
    <dbReference type="NCBI Taxonomy" id="765414"/>
    <lineage>
        <taxon>Bacteria</taxon>
        <taxon>Pseudomonadati</taxon>
        <taxon>Pseudomonadota</taxon>
        <taxon>Betaproteobacteria</taxon>
        <taxon>Burkholderiales</taxon>
        <taxon>Burkholderiaceae</taxon>
        <taxon>Paraburkholderia</taxon>
    </lineage>
</organism>
<dbReference type="InterPro" id="IPR008475">
    <property type="entry name" value="PLipase_C_C"/>
</dbReference>
<accession>A0A7W9WQY4</accession>
<protein>
    <recommendedName>
        <fullName evidence="2">phospholipase C</fullName>
        <ecNumber evidence="2">3.1.4.3</ecNumber>
    </recommendedName>
</protein>
<feature type="domain" description="Bacterial phospholipase C C-terminal" evidence="4">
    <location>
        <begin position="617"/>
        <end position="698"/>
    </location>
</feature>
<evidence type="ECO:0000256" key="3">
    <source>
        <dbReference type="ARBA" id="ARBA00022801"/>
    </source>
</evidence>
<dbReference type="GO" id="GO:0034480">
    <property type="term" value="F:phosphatidylcholine phospholipase C activity"/>
    <property type="evidence" value="ECO:0007669"/>
    <property type="project" value="UniProtKB-EC"/>
</dbReference>
<dbReference type="InterPro" id="IPR019546">
    <property type="entry name" value="TAT_signal_bac_arc"/>
</dbReference>
<evidence type="ECO:0000313" key="6">
    <source>
        <dbReference type="Proteomes" id="UP000571554"/>
    </source>
</evidence>
<dbReference type="EC" id="3.1.4.3" evidence="2"/>
<dbReference type="Pfam" id="PF04185">
    <property type="entry name" value="Phosphoesterase"/>
    <property type="match status" value="1"/>
</dbReference>
<dbReference type="RefSeq" id="WP_183724138.1">
    <property type="nucleotide sequence ID" value="NZ_JACHBW010000006.1"/>
</dbReference>
<dbReference type="EMBL" id="JACHBW010000006">
    <property type="protein sequence ID" value="MBB6102570.1"/>
    <property type="molecule type" value="Genomic_DNA"/>
</dbReference>
<dbReference type="Gene3D" id="3.40.720.10">
    <property type="entry name" value="Alkaline Phosphatase, subunit A"/>
    <property type="match status" value="2"/>
</dbReference>
<feature type="domain" description="Bacterial phospholipase C C-terminal" evidence="4">
    <location>
        <begin position="506"/>
        <end position="591"/>
    </location>
</feature>
<evidence type="ECO:0000313" key="5">
    <source>
        <dbReference type="EMBL" id="MBB6102570.1"/>
    </source>
</evidence>
<dbReference type="NCBIfam" id="TIGR03396">
    <property type="entry name" value="PC_PLC"/>
    <property type="match status" value="1"/>
</dbReference>
<evidence type="ECO:0000259" key="4">
    <source>
        <dbReference type="Pfam" id="PF05506"/>
    </source>
</evidence>
<reference evidence="5 6" key="1">
    <citation type="submission" date="2020-08" db="EMBL/GenBank/DDBJ databases">
        <title>Above-ground endophytic microbial communities from plants in different locations in the United States.</title>
        <authorList>
            <person name="Frank C."/>
        </authorList>
    </citation>
    <scope>NUCLEOTIDE SEQUENCE [LARGE SCALE GENOMIC DNA]</scope>
    <source>
        <strain evidence="5 6">WP4_2_2</strain>
    </source>
</reference>
<dbReference type="NCBIfam" id="TIGR01409">
    <property type="entry name" value="TAT_signal_seq"/>
    <property type="match status" value="1"/>
</dbReference>
<keyword evidence="3 5" id="KW-0378">Hydrolase</keyword>
<dbReference type="GO" id="GO:0016042">
    <property type="term" value="P:lipid catabolic process"/>
    <property type="evidence" value="ECO:0007669"/>
    <property type="project" value="InterPro"/>
</dbReference>
<dbReference type="InterPro" id="IPR017767">
    <property type="entry name" value="PC-PLC"/>
</dbReference>
<dbReference type="PANTHER" id="PTHR31956:SF1">
    <property type="entry name" value="NON-SPECIFIC PHOSPHOLIPASE C1"/>
    <property type="match status" value="1"/>
</dbReference>
<gene>
    <name evidence="5" type="ORF">F4827_002422</name>
</gene>
<dbReference type="PANTHER" id="PTHR31956">
    <property type="entry name" value="NON-SPECIFIC PHOSPHOLIPASE C4-RELATED"/>
    <property type="match status" value="1"/>
</dbReference>
<name>A0A7W9WQY4_9BURK</name>
<proteinExistence type="inferred from homology"/>
<evidence type="ECO:0000256" key="1">
    <source>
        <dbReference type="ARBA" id="ARBA00009717"/>
    </source>
</evidence>
<dbReference type="SUPFAM" id="SSF53649">
    <property type="entry name" value="Alkaline phosphatase-like"/>
    <property type="match status" value="1"/>
</dbReference>